<organism evidence="2 3">
    <name type="scientific">Methylorubrum extorquens</name>
    <name type="common">Methylobacterium dichloromethanicum</name>
    <name type="synonym">Methylobacterium extorquens</name>
    <dbReference type="NCBI Taxonomy" id="408"/>
    <lineage>
        <taxon>Bacteria</taxon>
        <taxon>Pseudomonadati</taxon>
        <taxon>Pseudomonadota</taxon>
        <taxon>Alphaproteobacteria</taxon>
        <taxon>Hyphomicrobiales</taxon>
        <taxon>Methylobacteriaceae</taxon>
        <taxon>Methylorubrum</taxon>
    </lineage>
</organism>
<evidence type="ECO:0000256" key="1">
    <source>
        <dbReference type="SAM" id="Coils"/>
    </source>
</evidence>
<reference evidence="2 3" key="1">
    <citation type="submission" date="2016-10" db="EMBL/GenBank/DDBJ databases">
        <title>Draft genome sequence of Methylobacterium extorquens CP3, a seed endophyte of Crotalaria pumila with plant growth-promoting and metal tolerance properties.</title>
        <authorList>
            <person name="Sanchez-Lopez A.S."/>
            <person name="Van Hamme J.D."/>
            <person name="Thijs S."/>
            <person name="Mcammond B.M."/>
            <person name="Stevens V."/>
            <person name="Gonzalez-Chavez M.D.C."/>
            <person name="Vangronsveld J."/>
        </authorList>
    </citation>
    <scope>NUCLEOTIDE SEQUENCE [LARGE SCALE GENOMIC DNA]</scope>
    <source>
        <strain evidence="2 3">CP3</strain>
    </source>
</reference>
<evidence type="ECO:0000313" key="3">
    <source>
        <dbReference type="Proteomes" id="UP000180215"/>
    </source>
</evidence>
<protein>
    <submittedName>
        <fullName evidence="2">Uncharacterized protein</fullName>
    </submittedName>
</protein>
<comment type="caution">
    <text evidence="2">The sequence shown here is derived from an EMBL/GenBank/DDBJ whole genome shotgun (WGS) entry which is preliminary data.</text>
</comment>
<dbReference type="EMBL" id="MNAO01000370">
    <property type="protein sequence ID" value="OHV15003.1"/>
    <property type="molecule type" value="Genomic_DNA"/>
</dbReference>
<feature type="coiled-coil region" evidence="1">
    <location>
        <begin position="45"/>
        <end position="93"/>
    </location>
</feature>
<sequence>MTHHAAHVMTDAAGRVGQGLLMGHFALQDTMRNVRRAQRDDRHAVVRLADRLDEARADEAAANARAARAEAELAFARDEIRELQMLLAQQTRLVAQFREICGV</sequence>
<proteinExistence type="predicted"/>
<evidence type="ECO:0000313" key="2">
    <source>
        <dbReference type="EMBL" id="OHV15003.1"/>
    </source>
</evidence>
<dbReference type="AlphaFoldDB" id="A0A1S1NWB7"/>
<keyword evidence="1" id="KW-0175">Coiled coil</keyword>
<dbReference type="Proteomes" id="UP000180215">
    <property type="component" value="Unassembled WGS sequence"/>
</dbReference>
<gene>
    <name evidence="2" type="ORF">BK022_22220</name>
</gene>
<accession>A0A1S1NWB7</accession>
<name>A0A1S1NWB7_METEX</name>